<evidence type="ECO:0000313" key="6">
    <source>
        <dbReference type="WBParaSite" id="Minc3s01878g26918"/>
    </source>
</evidence>
<dbReference type="Pfam" id="PF04500">
    <property type="entry name" value="FLYWCH"/>
    <property type="match status" value="1"/>
</dbReference>
<organism evidence="5 6">
    <name type="scientific">Meloidogyne incognita</name>
    <name type="common">Southern root-knot nematode worm</name>
    <name type="synonym">Oxyuris incognita</name>
    <dbReference type="NCBI Taxonomy" id="6306"/>
    <lineage>
        <taxon>Eukaryota</taxon>
        <taxon>Metazoa</taxon>
        <taxon>Ecdysozoa</taxon>
        <taxon>Nematoda</taxon>
        <taxon>Chromadorea</taxon>
        <taxon>Rhabditida</taxon>
        <taxon>Tylenchina</taxon>
        <taxon>Tylenchomorpha</taxon>
        <taxon>Tylenchoidea</taxon>
        <taxon>Meloidogynidae</taxon>
        <taxon>Meloidogyninae</taxon>
        <taxon>Meloidogyne</taxon>
        <taxon>Meloidogyne incognita group</taxon>
    </lineage>
</organism>
<keyword evidence="2" id="KW-0863">Zinc-finger</keyword>
<keyword evidence="3" id="KW-0862">Zinc</keyword>
<keyword evidence="5" id="KW-1185">Reference proteome</keyword>
<evidence type="ECO:0000259" key="4">
    <source>
        <dbReference type="Pfam" id="PF04500"/>
    </source>
</evidence>
<dbReference type="Proteomes" id="UP000887563">
    <property type="component" value="Unplaced"/>
</dbReference>
<evidence type="ECO:0000256" key="3">
    <source>
        <dbReference type="ARBA" id="ARBA00022833"/>
    </source>
</evidence>
<dbReference type="AlphaFoldDB" id="A0A914MJT6"/>
<proteinExistence type="predicted"/>
<evidence type="ECO:0000313" key="5">
    <source>
        <dbReference type="Proteomes" id="UP000887563"/>
    </source>
</evidence>
<accession>A0A914MJT6</accession>
<dbReference type="Gene3D" id="2.20.25.240">
    <property type="match status" value="1"/>
</dbReference>
<evidence type="ECO:0000256" key="1">
    <source>
        <dbReference type="ARBA" id="ARBA00022723"/>
    </source>
</evidence>
<dbReference type="InterPro" id="IPR007588">
    <property type="entry name" value="Znf_FLYWCH"/>
</dbReference>
<dbReference type="WBParaSite" id="Minc3s01878g26918">
    <property type="protein sequence ID" value="Minc3s01878g26918"/>
    <property type="gene ID" value="Minc3s01878g26918"/>
</dbReference>
<name>A0A914MJT6_MELIC</name>
<evidence type="ECO:0000256" key="2">
    <source>
        <dbReference type="ARBA" id="ARBA00022771"/>
    </source>
</evidence>
<keyword evidence="1" id="KW-0479">Metal-binding</keyword>
<reference evidence="6" key="1">
    <citation type="submission" date="2022-11" db="UniProtKB">
        <authorList>
            <consortium name="WormBaseParasite"/>
        </authorList>
    </citation>
    <scope>IDENTIFICATION</scope>
</reference>
<dbReference type="GO" id="GO:0008270">
    <property type="term" value="F:zinc ion binding"/>
    <property type="evidence" value="ECO:0007669"/>
    <property type="project" value="UniProtKB-KW"/>
</dbReference>
<protein>
    <submittedName>
        <fullName evidence="6">FLYWCH-type domain-containing protein</fullName>
    </submittedName>
</protein>
<feature type="domain" description="FLYWCH-type" evidence="4">
    <location>
        <begin position="6"/>
        <end position="66"/>
    </location>
</feature>
<sequence>MDQILTKRNKEKIPHNGFLYVFEKPSKDETKLFWRCEFQSSKGINCKGRIHTDLEHNVLIAKGNHTCVENGPARVQSQLAVSNMKRRALETMEQPSTIRAAALQNIPTPVMAQLPSKDAIKKMIKLVRREEGEKVSPPKAKKYRDADRRLLNLVQNYVPLIPDQNGQINFHADTFITYLAGISRNYLMNQ</sequence>